<dbReference type="EMBL" id="JANPWB010000009">
    <property type="protein sequence ID" value="KAJ1147719.1"/>
    <property type="molecule type" value="Genomic_DNA"/>
</dbReference>
<dbReference type="Proteomes" id="UP001066276">
    <property type="component" value="Chromosome 5"/>
</dbReference>
<organism evidence="2 3">
    <name type="scientific">Pleurodeles waltl</name>
    <name type="common">Iberian ribbed newt</name>
    <dbReference type="NCBI Taxonomy" id="8319"/>
    <lineage>
        <taxon>Eukaryota</taxon>
        <taxon>Metazoa</taxon>
        <taxon>Chordata</taxon>
        <taxon>Craniata</taxon>
        <taxon>Vertebrata</taxon>
        <taxon>Euteleostomi</taxon>
        <taxon>Amphibia</taxon>
        <taxon>Batrachia</taxon>
        <taxon>Caudata</taxon>
        <taxon>Salamandroidea</taxon>
        <taxon>Salamandridae</taxon>
        <taxon>Pleurodelinae</taxon>
        <taxon>Pleurodeles</taxon>
    </lineage>
</organism>
<evidence type="ECO:0000256" key="1">
    <source>
        <dbReference type="SAM" id="MobiDB-lite"/>
    </source>
</evidence>
<feature type="region of interest" description="Disordered" evidence="1">
    <location>
        <begin position="1"/>
        <end position="76"/>
    </location>
</feature>
<evidence type="ECO:0000313" key="2">
    <source>
        <dbReference type="EMBL" id="KAJ1147719.1"/>
    </source>
</evidence>
<feature type="region of interest" description="Disordered" evidence="1">
    <location>
        <begin position="102"/>
        <end position="144"/>
    </location>
</feature>
<dbReference type="AlphaFoldDB" id="A0AAV7R4K1"/>
<protein>
    <submittedName>
        <fullName evidence="2">Uncharacterized protein</fullName>
    </submittedName>
</protein>
<evidence type="ECO:0000313" key="3">
    <source>
        <dbReference type="Proteomes" id="UP001066276"/>
    </source>
</evidence>
<reference evidence="2" key="1">
    <citation type="journal article" date="2022" name="bioRxiv">
        <title>Sequencing and chromosome-scale assembly of the giantPleurodeles waltlgenome.</title>
        <authorList>
            <person name="Brown T."/>
            <person name="Elewa A."/>
            <person name="Iarovenko S."/>
            <person name="Subramanian E."/>
            <person name="Araus A.J."/>
            <person name="Petzold A."/>
            <person name="Susuki M."/>
            <person name="Suzuki K.-i.T."/>
            <person name="Hayashi T."/>
            <person name="Toyoda A."/>
            <person name="Oliveira C."/>
            <person name="Osipova E."/>
            <person name="Leigh N.D."/>
            <person name="Simon A."/>
            <person name="Yun M.H."/>
        </authorList>
    </citation>
    <scope>NUCLEOTIDE SEQUENCE</scope>
    <source>
        <strain evidence="2">20211129_DDA</strain>
        <tissue evidence="2">Liver</tissue>
    </source>
</reference>
<accession>A0AAV7R4K1</accession>
<keyword evidence="3" id="KW-1185">Reference proteome</keyword>
<feature type="compositionally biased region" description="Basic and acidic residues" evidence="1">
    <location>
        <begin position="135"/>
        <end position="144"/>
    </location>
</feature>
<gene>
    <name evidence="2" type="ORF">NDU88_000578</name>
</gene>
<name>A0AAV7R4K1_PLEWA</name>
<sequence>MQAGDAPVPGTASRRPPGADLQCCRVGDAQDLRMQAGDAPVPGTASRRPPGADQTKLQGGRCPGLEDAGRGCSGTRPPPLADLLVQTRQCCRVGDAQDLRMQAGDAPVPGHRLSQARRRIDSSAGRGRRPSPLQRTREEGSSSC</sequence>
<proteinExistence type="predicted"/>
<comment type="caution">
    <text evidence="2">The sequence shown here is derived from an EMBL/GenBank/DDBJ whole genome shotgun (WGS) entry which is preliminary data.</text>
</comment>